<keyword evidence="2" id="KW-1185">Reference proteome</keyword>
<dbReference type="SUPFAM" id="SSF81296">
    <property type="entry name" value="E set domains"/>
    <property type="match status" value="1"/>
</dbReference>
<sequence length="341" mass="38451">YNLQDKLGSKWATLKLQSRSWTNTGTPVYRGGDVVRGEFTLDLNQQERMKDISVIRGVINYGTSSNIFLEHRRSLWSNDCSGNLLGRYSWPFTLTFPKKALLQLDSKTTRPYALPPTFYDETKRWAISYQVEVTMLRVARPDVKLVAPIHFVPLSRPEDLPPPGQLDYRESMRFLGPEADPDGWEALEPVLMVGNISGSRPIAVTCKLAISSPLCYVRGTAIRCILTIETGDAETLALLTSESVPQVKLIRKVGFEKEMALRTTPGDGKTRDIPEQYVNIVSTMALHPAVWWRSDEQTGSNARRCTLNGQIRLDKDLIPSCFFPGIVILVRQQSLMPWSYA</sequence>
<gene>
    <name evidence="1" type="ORF">OE88DRAFT_1637355</name>
</gene>
<feature type="non-terminal residue" evidence="1">
    <location>
        <position position="1"/>
    </location>
</feature>
<accession>A0A5C3MZN1</accession>
<dbReference type="EMBL" id="ML213526">
    <property type="protein sequence ID" value="TFK46971.1"/>
    <property type="molecule type" value="Genomic_DNA"/>
</dbReference>
<evidence type="ECO:0000313" key="1">
    <source>
        <dbReference type="EMBL" id="TFK46971.1"/>
    </source>
</evidence>
<evidence type="ECO:0000313" key="2">
    <source>
        <dbReference type="Proteomes" id="UP000305948"/>
    </source>
</evidence>
<organism evidence="1 2">
    <name type="scientific">Heliocybe sulcata</name>
    <dbReference type="NCBI Taxonomy" id="5364"/>
    <lineage>
        <taxon>Eukaryota</taxon>
        <taxon>Fungi</taxon>
        <taxon>Dikarya</taxon>
        <taxon>Basidiomycota</taxon>
        <taxon>Agaricomycotina</taxon>
        <taxon>Agaricomycetes</taxon>
        <taxon>Gloeophyllales</taxon>
        <taxon>Gloeophyllaceae</taxon>
        <taxon>Heliocybe</taxon>
    </lineage>
</organism>
<protein>
    <recommendedName>
        <fullName evidence="3">Arrestin-like N-terminal domain-containing protein</fullName>
    </recommendedName>
</protein>
<proteinExistence type="predicted"/>
<dbReference type="InterPro" id="IPR014752">
    <property type="entry name" value="Arrestin-like_C"/>
</dbReference>
<dbReference type="AlphaFoldDB" id="A0A5C3MZN1"/>
<reference evidence="1 2" key="1">
    <citation type="journal article" date="2019" name="Nat. Ecol. Evol.">
        <title>Megaphylogeny resolves global patterns of mushroom evolution.</title>
        <authorList>
            <person name="Varga T."/>
            <person name="Krizsan K."/>
            <person name="Foldi C."/>
            <person name="Dima B."/>
            <person name="Sanchez-Garcia M."/>
            <person name="Sanchez-Ramirez S."/>
            <person name="Szollosi G.J."/>
            <person name="Szarkandi J.G."/>
            <person name="Papp V."/>
            <person name="Albert L."/>
            <person name="Andreopoulos W."/>
            <person name="Angelini C."/>
            <person name="Antonin V."/>
            <person name="Barry K.W."/>
            <person name="Bougher N.L."/>
            <person name="Buchanan P."/>
            <person name="Buyck B."/>
            <person name="Bense V."/>
            <person name="Catcheside P."/>
            <person name="Chovatia M."/>
            <person name="Cooper J."/>
            <person name="Damon W."/>
            <person name="Desjardin D."/>
            <person name="Finy P."/>
            <person name="Geml J."/>
            <person name="Haridas S."/>
            <person name="Hughes K."/>
            <person name="Justo A."/>
            <person name="Karasinski D."/>
            <person name="Kautmanova I."/>
            <person name="Kiss B."/>
            <person name="Kocsube S."/>
            <person name="Kotiranta H."/>
            <person name="LaButti K.M."/>
            <person name="Lechner B.E."/>
            <person name="Liimatainen K."/>
            <person name="Lipzen A."/>
            <person name="Lukacs Z."/>
            <person name="Mihaltcheva S."/>
            <person name="Morgado L.N."/>
            <person name="Niskanen T."/>
            <person name="Noordeloos M.E."/>
            <person name="Ohm R.A."/>
            <person name="Ortiz-Santana B."/>
            <person name="Ovrebo C."/>
            <person name="Racz N."/>
            <person name="Riley R."/>
            <person name="Savchenko A."/>
            <person name="Shiryaev A."/>
            <person name="Soop K."/>
            <person name="Spirin V."/>
            <person name="Szebenyi C."/>
            <person name="Tomsovsky M."/>
            <person name="Tulloss R.E."/>
            <person name="Uehling J."/>
            <person name="Grigoriev I.V."/>
            <person name="Vagvolgyi C."/>
            <person name="Papp T."/>
            <person name="Martin F.M."/>
            <person name="Miettinen O."/>
            <person name="Hibbett D.S."/>
            <person name="Nagy L.G."/>
        </authorList>
    </citation>
    <scope>NUCLEOTIDE SEQUENCE [LARGE SCALE GENOMIC DNA]</scope>
    <source>
        <strain evidence="1 2">OMC1185</strain>
    </source>
</reference>
<dbReference type="Gene3D" id="2.60.40.640">
    <property type="match status" value="1"/>
</dbReference>
<dbReference type="OrthoDB" id="3261578at2759"/>
<dbReference type="InterPro" id="IPR014756">
    <property type="entry name" value="Ig_E-set"/>
</dbReference>
<dbReference type="Proteomes" id="UP000305948">
    <property type="component" value="Unassembled WGS sequence"/>
</dbReference>
<evidence type="ECO:0008006" key="3">
    <source>
        <dbReference type="Google" id="ProtNLM"/>
    </source>
</evidence>
<name>A0A5C3MZN1_9AGAM</name>